<dbReference type="Pfam" id="PF16244">
    <property type="entry name" value="DUF4901"/>
    <property type="match status" value="1"/>
</dbReference>
<dbReference type="AlphaFoldDB" id="A0A1I4BB31"/>
<keyword evidence="3" id="KW-1185">Reference proteome</keyword>
<dbReference type="InterPro" id="IPR001119">
    <property type="entry name" value="SLH_dom"/>
</dbReference>
<evidence type="ECO:0000313" key="2">
    <source>
        <dbReference type="EMBL" id="SFK65550.1"/>
    </source>
</evidence>
<feature type="domain" description="SLH" evidence="1">
    <location>
        <begin position="558"/>
        <end position="620"/>
    </location>
</feature>
<proteinExistence type="predicted"/>
<evidence type="ECO:0000313" key="3">
    <source>
        <dbReference type="Proteomes" id="UP000198915"/>
    </source>
</evidence>
<dbReference type="STRING" id="1884381.SAMN05518846_11731"/>
<protein>
    <submittedName>
        <fullName evidence="2">S-layer homology domain-containing protein</fullName>
    </submittedName>
</protein>
<accession>A0A1I4BB31</accession>
<organism evidence="2 3">
    <name type="scientific">Brevibacillus centrosporus</name>
    <dbReference type="NCBI Taxonomy" id="54910"/>
    <lineage>
        <taxon>Bacteria</taxon>
        <taxon>Bacillati</taxon>
        <taxon>Bacillota</taxon>
        <taxon>Bacilli</taxon>
        <taxon>Bacillales</taxon>
        <taxon>Paenibacillaceae</taxon>
        <taxon>Brevibacillus</taxon>
    </lineage>
</organism>
<name>A0A1I4BB31_9BACL</name>
<evidence type="ECO:0000259" key="1">
    <source>
        <dbReference type="PROSITE" id="PS51272"/>
    </source>
</evidence>
<reference evidence="3" key="1">
    <citation type="submission" date="2016-10" db="EMBL/GenBank/DDBJ databases">
        <authorList>
            <person name="Varghese N."/>
            <person name="Submissions S."/>
        </authorList>
    </citation>
    <scope>NUCLEOTIDE SEQUENCE [LARGE SCALE GENOMIC DNA]</scope>
    <source>
        <strain evidence="3">OK042</strain>
    </source>
</reference>
<feature type="domain" description="SLH" evidence="1">
    <location>
        <begin position="629"/>
        <end position="691"/>
    </location>
</feature>
<gene>
    <name evidence="2" type="ORF">SAMN05518846_11731</name>
</gene>
<sequence>MMQGKKLRNMTAGLSALFVMSTLFGILPSQSTIHAVYASDALTPLLSKEQVTQLAQKWGLVPADFKQINAALKGPERSPYFKQSWSLSWTNAQENARVNAVIDAVTGELFQYSRYTTDGKTSGTIGSVGEKQALENAMVFLQRVTSEAERKRLSKPNEYAALNPYYTEWPQQVFMFTRIEKGIPFLENGIQLVLDEAGQVILYAKDWNNEDLPDPEQALLIERAQNAGGERITPTLSYKVLESITGNFDRDNGKFALVFAYGQKDPQYVDALTGKVINALGQNAEETKPLQPLGKTVLPASKDKVSRLITKEEAQGIAEQLIKKLPGQYLSEGSRGGGSSSGPNGVQIRNWKFDFSPVQSKDRQAETVQLRINDRGQLEEVMLGEGSGRGGQKIEKAVAWKEAVAGAIQLVKTFYSDRLGEIYLLDEQPSDLFQQEQLRRGSPFMVEFGWMKDGVPIENKGFFVEVNPETGIAESLQANANDLPDLAALKVAKTIDPTEARKVEQAQKKWMLTYFQPQPGNKDLPKSMTKPMLVYRYVGDKGVVDALTGKWISFDAERKKQRPEDLAGHPYQEALEYVVRNGFMTVEEGKLLPDKQVTRMEMAQWLSRLTTRIEFHDPLRLRAEDEEKERFEFEDVTKEHSHYAVIQKGLQYGFIAKQGTKFEPDLAITRAQAADMAARLLGYGDLLNKPGVFQSVYPDVLQQDIPAVAIVHALGLIEGKTKTAFSPNDPLTRGEAAQLLQDLIQLRQGQE</sequence>
<dbReference type="RefSeq" id="WP_092274450.1">
    <property type="nucleotide sequence ID" value="NZ_FORT01000017.1"/>
</dbReference>
<dbReference type="EMBL" id="FORT01000017">
    <property type="protein sequence ID" value="SFK65550.1"/>
    <property type="molecule type" value="Genomic_DNA"/>
</dbReference>
<dbReference type="Proteomes" id="UP000198915">
    <property type="component" value="Unassembled WGS sequence"/>
</dbReference>
<dbReference type="InterPro" id="IPR032599">
    <property type="entry name" value="YcdB/YcdC_rep_domain"/>
</dbReference>
<feature type="domain" description="SLH" evidence="1">
    <location>
        <begin position="694"/>
        <end position="751"/>
    </location>
</feature>
<dbReference type="Pfam" id="PF00395">
    <property type="entry name" value="SLH"/>
    <property type="match status" value="3"/>
</dbReference>
<dbReference type="PROSITE" id="PS51272">
    <property type="entry name" value="SLH"/>
    <property type="match status" value="3"/>
</dbReference>